<dbReference type="GO" id="GO:0005774">
    <property type="term" value="C:vacuolar membrane"/>
    <property type="evidence" value="ECO:0007669"/>
    <property type="project" value="TreeGrafter"/>
</dbReference>
<proteinExistence type="inferred from homology"/>
<evidence type="ECO:0000256" key="6">
    <source>
        <dbReference type="ARBA" id="ARBA00023136"/>
    </source>
</evidence>
<evidence type="ECO:0000256" key="7">
    <source>
        <dbReference type="ARBA" id="ARBA00040047"/>
    </source>
</evidence>
<evidence type="ECO:0000256" key="3">
    <source>
        <dbReference type="ARBA" id="ARBA00022448"/>
    </source>
</evidence>
<evidence type="ECO:0000256" key="1">
    <source>
        <dbReference type="ARBA" id="ARBA00004170"/>
    </source>
</evidence>
<dbReference type="PANTHER" id="PTHR13768">
    <property type="entry name" value="SOLUBLE NSF ATTACHMENT PROTEIN SNAP"/>
    <property type="match status" value="1"/>
</dbReference>
<dbReference type="GO" id="GO:0031201">
    <property type="term" value="C:SNARE complex"/>
    <property type="evidence" value="ECO:0007669"/>
    <property type="project" value="TreeGrafter"/>
</dbReference>
<reference evidence="10 11" key="1">
    <citation type="journal article" date="2018" name="Nat. Ecol. Evol.">
        <title>Genomic signatures of mitonuclear coevolution across populations of Tigriopus californicus.</title>
        <authorList>
            <person name="Barreto F.S."/>
            <person name="Watson E.T."/>
            <person name="Lima T.G."/>
            <person name="Willett C.S."/>
            <person name="Edmands S."/>
            <person name="Li W."/>
            <person name="Burton R.S."/>
        </authorList>
    </citation>
    <scope>NUCLEOTIDE SEQUENCE [LARGE SCALE GENOMIC DNA]</scope>
    <source>
        <strain evidence="10 11">San Diego</strain>
    </source>
</reference>
<dbReference type="GO" id="GO:0019905">
    <property type="term" value="F:syntaxin binding"/>
    <property type="evidence" value="ECO:0007669"/>
    <property type="project" value="TreeGrafter"/>
</dbReference>
<dbReference type="GO" id="GO:0005483">
    <property type="term" value="F:soluble NSF attachment protein activity"/>
    <property type="evidence" value="ECO:0007669"/>
    <property type="project" value="TreeGrafter"/>
</dbReference>
<dbReference type="SUPFAM" id="SSF48452">
    <property type="entry name" value="TPR-like"/>
    <property type="match status" value="1"/>
</dbReference>
<accession>A0A553PNI2</accession>
<dbReference type="InterPro" id="IPR000744">
    <property type="entry name" value="NSF_attach"/>
</dbReference>
<keyword evidence="5" id="KW-0653">Protein transport</keyword>
<dbReference type="PANTHER" id="PTHR13768:SF2">
    <property type="entry name" value="GAMMA-SOLUBLE NSF ATTACHMENT PROTEIN"/>
    <property type="match status" value="1"/>
</dbReference>
<dbReference type="Gene3D" id="1.25.40.10">
    <property type="entry name" value="Tetratricopeptide repeat domain"/>
    <property type="match status" value="1"/>
</dbReference>
<dbReference type="OMA" id="RSWFHAA"/>
<organism evidence="10 11">
    <name type="scientific">Tigriopus californicus</name>
    <name type="common">Marine copepod</name>
    <dbReference type="NCBI Taxonomy" id="6832"/>
    <lineage>
        <taxon>Eukaryota</taxon>
        <taxon>Metazoa</taxon>
        <taxon>Ecdysozoa</taxon>
        <taxon>Arthropoda</taxon>
        <taxon>Crustacea</taxon>
        <taxon>Multicrustacea</taxon>
        <taxon>Hexanauplia</taxon>
        <taxon>Copepoda</taxon>
        <taxon>Harpacticoida</taxon>
        <taxon>Harpacticidae</taxon>
        <taxon>Tigriopus</taxon>
    </lineage>
</organism>
<dbReference type="InterPro" id="IPR011990">
    <property type="entry name" value="TPR-like_helical_dom_sf"/>
</dbReference>
<comment type="subcellular location">
    <subcellularLocation>
        <location evidence="1">Membrane</location>
        <topology evidence="1">Peripheral membrane protein</topology>
    </subcellularLocation>
</comment>
<feature type="region of interest" description="Disordered" evidence="9">
    <location>
        <begin position="298"/>
        <end position="343"/>
    </location>
</feature>
<gene>
    <name evidence="10" type="ORF">TCAL_01972</name>
</gene>
<comment type="caution">
    <text evidence="10">The sequence shown here is derived from an EMBL/GenBank/DDBJ whole genome shotgun (WGS) entry which is preliminary data.</text>
</comment>
<evidence type="ECO:0000256" key="8">
    <source>
        <dbReference type="ARBA" id="ARBA00042485"/>
    </source>
</evidence>
<comment type="similarity">
    <text evidence="2">Belongs to the SNAP family.</text>
</comment>
<name>A0A553PNI2_TIGCA</name>
<protein>
    <recommendedName>
        <fullName evidence="7">Gamma-soluble NSF attachment protein</fullName>
    </recommendedName>
    <alternativeName>
        <fullName evidence="8">N-ethylmaleimide-sensitive factor attachment protein gamma</fullName>
    </alternativeName>
</protein>
<evidence type="ECO:0000256" key="9">
    <source>
        <dbReference type="SAM" id="MobiDB-lite"/>
    </source>
</evidence>
<evidence type="ECO:0000313" key="11">
    <source>
        <dbReference type="Proteomes" id="UP000318571"/>
    </source>
</evidence>
<dbReference type="GO" id="GO:0016192">
    <property type="term" value="P:vesicle-mediated transport"/>
    <property type="evidence" value="ECO:0007669"/>
    <property type="project" value="UniProtKB-KW"/>
</dbReference>
<evidence type="ECO:0000313" key="10">
    <source>
        <dbReference type="EMBL" id="TRY79242.1"/>
    </source>
</evidence>
<evidence type="ECO:0000256" key="4">
    <source>
        <dbReference type="ARBA" id="ARBA00022892"/>
    </source>
</evidence>
<keyword evidence="6" id="KW-0472">Membrane</keyword>
<evidence type="ECO:0000256" key="5">
    <source>
        <dbReference type="ARBA" id="ARBA00022927"/>
    </source>
</evidence>
<dbReference type="STRING" id="6832.A0A553PNI2"/>
<sequence>MEAKKLAEGEEHMRLGEKALKTSLTKWSPDLDTAADEFSRAGTCFKVAKAYDRALDAFSRSCDCNKNCRQLYQAAKALETSILICKDANKTDLISNLAERGGLLYRQHGSPESAAQLMEKAAKILESSRPQEALALYQKAADTILTEDRPKQAADILGKVSQLQAKEKLWTDTANTLEQTIKLMQESGSVGVAGKYVSALVLVHLVAEDVVAASKSLAVWGGYCDSDQSQALHKIIDGFGEEDGEMVKQGLNSPAMKNLDVEFTKMVKDIKIPEGTGGDLEAAAAAFGAQRAAVIAAAEEPSKGTNETNFGVDPLEPEELGKTVGQREEELKNEEEEDEDELC</sequence>
<dbReference type="Pfam" id="PF14938">
    <property type="entry name" value="SNAP"/>
    <property type="match status" value="1"/>
</dbReference>
<dbReference type="AlphaFoldDB" id="A0A553PNI2"/>
<dbReference type="GO" id="GO:0006886">
    <property type="term" value="P:intracellular protein transport"/>
    <property type="evidence" value="ECO:0007669"/>
    <property type="project" value="InterPro"/>
</dbReference>
<feature type="compositionally biased region" description="Basic and acidic residues" evidence="9">
    <location>
        <begin position="319"/>
        <end position="330"/>
    </location>
</feature>
<evidence type="ECO:0000256" key="2">
    <source>
        <dbReference type="ARBA" id="ARBA00010050"/>
    </source>
</evidence>
<keyword evidence="3" id="KW-0813">Transport</keyword>
<dbReference type="Proteomes" id="UP000318571">
    <property type="component" value="Chromosome 6"/>
</dbReference>
<feature type="compositionally biased region" description="Acidic residues" evidence="9">
    <location>
        <begin position="331"/>
        <end position="343"/>
    </location>
</feature>
<keyword evidence="11" id="KW-1185">Reference proteome</keyword>
<dbReference type="OrthoDB" id="26569at2759"/>
<keyword evidence="4" id="KW-0931">ER-Golgi transport</keyword>
<dbReference type="EMBL" id="VCGU01000002">
    <property type="protein sequence ID" value="TRY79242.1"/>
    <property type="molecule type" value="Genomic_DNA"/>
</dbReference>